<keyword evidence="5 14" id="KW-0547">Nucleotide-binding</keyword>
<dbReference type="FunFam" id="1.20.5.340:FF:000038">
    <property type="entry name" value="Myosin heavy chain muscle"/>
    <property type="match status" value="1"/>
</dbReference>
<evidence type="ECO:0000313" key="18">
    <source>
        <dbReference type="EMBL" id="CAG5038262.1"/>
    </source>
</evidence>
<evidence type="ECO:0000256" key="11">
    <source>
        <dbReference type="ARBA" id="ARBA00023203"/>
    </source>
</evidence>
<evidence type="ECO:0000256" key="4">
    <source>
        <dbReference type="ARBA" id="ARBA00022490"/>
    </source>
</evidence>
<dbReference type="FunFam" id="1.20.5.340:FF:000050">
    <property type="entry name" value="Myosin heavy chain, muscle"/>
    <property type="match status" value="1"/>
</dbReference>
<dbReference type="InterPro" id="IPR001609">
    <property type="entry name" value="Myosin_head_motor_dom-like"/>
</dbReference>
<evidence type="ECO:0000313" key="19">
    <source>
        <dbReference type="Proteomes" id="UP000691718"/>
    </source>
</evidence>
<evidence type="ECO:0000256" key="9">
    <source>
        <dbReference type="ARBA" id="ARBA00023175"/>
    </source>
</evidence>
<comment type="function">
    <text evidence="12">Muscle contraction.</text>
</comment>
<evidence type="ECO:0000256" key="10">
    <source>
        <dbReference type="ARBA" id="ARBA00023179"/>
    </source>
</evidence>
<feature type="region of interest" description="Actin-binding" evidence="14">
    <location>
        <begin position="879"/>
        <end position="901"/>
    </location>
</feature>
<evidence type="ECO:0000256" key="12">
    <source>
        <dbReference type="ARBA" id="ARBA00037488"/>
    </source>
</evidence>
<feature type="domain" description="Myosin N-terminal SH3-like" evidence="17">
    <location>
        <begin position="34"/>
        <end position="83"/>
    </location>
</feature>
<dbReference type="GO" id="GO:0007298">
    <property type="term" value="P:border follicle cell migration"/>
    <property type="evidence" value="ECO:0007669"/>
    <property type="project" value="UniProtKB-ARBA"/>
</dbReference>
<dbReference type="EMBL" id="CAJQZP010001306">
    <property type="protein sequence ID" value="CAG5038262.1"/>
    <property type="molecule type" value="Genomic_DNA"/>
</dbReference>
<dbReference type="FunFam" id="1.20.5.4820:FF:000002">
    <property type="entry name" value="Myosin heavy chain 10"/>
    <property type="match status" value="1"/>
</dbReference>
<evidence type="ECO:0000256" key="14">
    <source>
        <dbReference type="PROSITE-ProRule" id="PRU00782"/>
    </source>
</evidence>
<dbReference type="FunFam" id="1.20.5.340:FF:000021">
    <property type="entry name" value="Myosin heavy chain, isoform G"/>
    <property type="match status" value="1"/>
</dbReference>
<organism evidence="18 19">
    <name type="scientific">Parnassius apollo</name>
    <name type="common">Apollo butterfly</name>
    <name type="synonym">Papilio apollo</name>
    <dbReference type="NCBI Taxonomy" id="110799"/>
    <lineage>
        <taxon>Eukaryota</taxon>
        <taxon>Metazoa</taxon>
        <taxon>Ecdysozoa</taxon>
        <taxon>Arthropoda</taxon>
        <taxon>Hexapoda</taxon>
        <taxon>Insecta</taxon>
        <taxon>Pterygota</taxon>
        <taxon>Neoptera</taxon>
        <taxon>Endopterygota</taxon>
        <taxon>Lepidoptera</taxon>
        <taxon>Glossata</taxon>
        <taxon>Ditrysia</taxon>
        <taxon>Papilionoidea</taxon>
        <taxon>Papilionidae</taxon>
        <taxon>Parnassiinae</taxon>
        <taxon>Parnassini</taxon>
        <taxon>Parnassius</taxon>
        <taxon>Parnassius</taxon>
    </lineage>
</organism>
<accession>A0A8S3XQL5</accession>
<dbReference type="GO" id="GO:0006936">
    <property type="term" value="P:muscle contraction"/>
    <property type="evidence" value="ECO:0007669"/>
    <property type="project" value="UniProtKB-ARBA"/>
</dbReference>
<reference evidence="18" key="1">
    <citation type="submission" date="2021-04" db="EMBL/GenBank/DDBJ databases">
        <authorList>
            <person name="Tunstrom K."/>
        </authorList>
    </citation>
    <scope>NUCLEOTIDE SEQUENCE</scope>
</reference>
<proteinExistence type="inferred from homology"/>
<dbReference type="InterPro" id="IPR004009">
    <property type="entry name" value="SH3_Myosin"/>
</dbReference>
<keyword evidence="4" id="KW-0963">Cytoplasm</keyword>
<dbReference type="GO" id="GO:0005524">
    <property type="term" value="F:ATP binding"/>
    <property type="evidence" value="ECO:0007669"/>
    <property type="project" value="UniProtKB-UniRule"/>
</dbReference>
<evidence type="ECO:0000256" key="13">
    <source>
        <dbReference type="ARBA" id="ARBA00038612"/>
    </source>
</evidence>
<dbReference type="Pfam" id="PF00063">
    <property type="entry name" value="Myosin_head"/>
    <property type="match status" value="4"/>
</dbReference>
<dbReference type="FunFam" id="1.20.5.340:FF:000025">
    <property type="entry name" value="Myosin heavy chain, isoform G"/>
    <property type="match status" value="1"/>
</dbReference>
<dbReference type="FunFam" id="2.30.30.360:FF:000001">
    <property type="entry name" value="Myosin heavy chain"/>
    <property type="match status" value="1"/>
</dbReference>
<name>A0A8S3XQL5_PARAO</name>
<feature type="domain" description="Myosin motor" evidence="16">
    <location>
        <begin position="135"/>
        <end position="1000"/>
    </location>
</feature>
<evidence type="ECO:0000256" key="15">
    <source>
        <dbReference type="SAM" id="MobiDB-lite"/>
    </source>
</evidence>
<dbReference type="PANTHER" id="PTHR13140:SF857">
    <property type="entry name" value="MYOSIN-11"/>
    <property type="match status" value="1"/>
</dbReference>
<dbReference type="PROSITE" id="PS51456">
    <property type="entry name" value="MYOSIN_MOTOR"/>
    <property type="match status" value="1"/>
</dbReference>
<dbReference type="FunFam" id="1.20.5.370:FF:000008">
    <property type="entry name" value="Myosin heavy chain"/>
    <property type="match status" value="1"/>
</dbReference>
<dbReference type="GO" id="GO:0051015">
    <property type="term" value="F:actin filament binding"/>
    <property type="evidence" value="ECO:0007669"/>
    <property type="project" value="TreeGrafter"/>
</dbReference>
<gene>
    <name evidence="18" type="ORF">PAPOLLO_LOCUS21316</name>
</gene>
<comment type="subunit">
    <text evidence="13">Muscle myosin is a hexameric protein that consists of 2 heavy chain subunits (MHC), 2 alkali light chain subunits (MLC) and 2 regulatory light chain subunits (MLC-2).</text>
</comment>
<evidence type="ECO:0000259" key="16">
    <source>
        <dbReference type="PROSITE" id="PS51456"/>
    </source>
</evidence>
<dbReference type="GO" id="GO:0045214">
    <property type="term" value="P:sarcomere organization"/>
    <property type="evidence" value="ECO:0007669"/>
    <property type="project" value="UniProtKB-ARBA"/>
</dbReference>
<dbReference type="GO" id="GO:0032982">
    <property type="term" value="C:myosin filament"/>
    <property type="evidence" value="ECO:0007669"/>
    <property type="project" value="UniProtKB-KW"/>
</dbReference>
<dbReference type="GO" id="GO:0007015">
    <property type="term" value="P:actin filament organization"/>
    <property type="evidence" value="ECO:0007669"/>
    <property type="project" value="TreeGrafter"/>
</dbReference>
<keyword evidence="8 14" id="KW-0518">Myosin</keyword>
<keyword evidence="6 14" id="KW-0067">ATP-binding</keyword>
<dbReference type="FunFam" id="1.20.58.530:FF:000001">
    <property type="entry name" value="Myosin heavy chain"/>
    <property type="match status" value="1"/>
</dbReference>
<sequence>MPKPQVQEGEDPDPTPYLFVSLEQKRIDQSKPYDGKKACWVPDEKEGFVQGEIKATKGDLVTVSLPGGEEKTLKKDLIAQVNPPKFEKVEDMADLTYLNDAAVLHNLRQRYYAKLIYTKDFKKDLVAQVNPPKYEKCEDMSNLTYLNDASVLYNLKQRYYHKLIYTYSGLFCVAINPYKRYPVYTTRCAKLYRGKRRSEVPPHIFAISDGAYVNMLTNHENQSMLITGESGAGKTENTKKVIAYFATVGASQKKDPSQEKKGSLEDQVVQTNPVLEAFGNAKTVRNDNSSRFGKFIRIHFGPSGKLAGADIETYLLEKARVISQQALERSYHIFYQMMSGSVPGLKEICLLSNNVMDYHIVSQGKTIIPGVDDGEEMKLTDQAFDILGFTQEEKDNVYKITAAVMHMGCMKFKQRGREEQAEADGTEDGEKVAKLLGVDCQDLYKNLLKPRIKVGNEFVTQGRNKDQVTNSVGALCKGVFDRLFKWLVKKCNETLDTKQKRQHFIGVLDIAGFEIFDFNGFEQLCINFTNEKLQQFFNHHMFVLEQEEYTREGIHWEFIDFGMDLLACIDLIEKYNGFEQLCINFTNEKLQQFFNHHMFVLEQEEYKKEGINWAFIDFGMDLLACIDLIEKFNGFEQLCINFTNEKLQQFFNHHMFVLEQEEYQREGIEWTFIDFGMDLQNCIDLIEKPMGILSILEEESMFPKATDQTFVEKLMNNHLGKSAPFLKPKPPKPGCQPAHFAIGHYAGNVGYNITGWLEKNKDPLNDTVVDQFKKGANKLLVEIFADHPGQSGDGGAGGGGKGAGGKRAKGSAFQTVSSLYRVNLNIIFEVCFCLQCSFTVLVYNTLRASFFCMHRHCRGGRGKKGGGFATVSSAYREQLNNLMATLRSTQPHFVRCIIPNELKQAGLIDSHLVMHQLTCNGVLEGIRICRKGFPNRMVYPDFKLRYKILAPQAADKETDPKKIAQVILDATGLDPESYRLGHTKVFFRAGVLGQMEELRDDRLGKIVSWMQAYIRGYLSRKEYKKLQEQRIALQVVQRNLRKYLQLRTWPWWKLWQKVKPLLNVTRIEDEMAKLEEKAQKAQEAFEKEEKLRKEVEALNAKLLEEKTALLATLEGEKGSLSEIQERANKLQAQKADLENQLRDTQDRLTQEEDARNQLFQAKKKLEQELSGLKKDIEDLELSVQKSEQDKATKDHQIRNLNDEIAHQDELINKLNKEKKMQGETNQKTAEELQAAEDKVNHLNKVKQKLEQTLDELEDSLEREKKLRADVEKQRRKVEGDLKLTQEAVTDLERNKKELEQTIQRKDKEISSLTAKLEDEQSLVSKLQKQIKELQARIEELEEEVESERQARAKAEKQRADLARELEELGERLEEAGGATSAQIELNKKREAELSKLRRDLEEANIQHEATLANLRKKHNDAVAEMGEQLDQLNKLKAKAEKERSQYFSEVNDLRAGLDHLANEKAAQEKIVKQLQHQLNEVQNKADEANRTLNDLDAAKKKLSIENSDLLRQLEEAESQVSQLSKIKVSLTTQLEDTKRLADEEARERATLLGKFRNLEHDLDNIREQVEEEAEGKADLQRQLSKANAEAQLWRSKYESEGVARSEELEEAKRKLQARLAEAEETIESLNQKVVALEKTKQRLATEVEDLQLEVDRATAIANAAEKKQKAFDKIIGEWKLKVDDLAAELDASQKECRNYSTELFRLKGAYEEGQEQLEAVRRENKNLADEVKDLLDQIGEGGRNIHEIEKARKRLEAEKDELQAALEEAEAALEQEENKVLRAQLELSQVRQEIDRRIQEKEEEFENTRKNHQRALDSMQASLEAEAKGKAEALRMKKKLEADINELEIALDHANKANAEAQKNIKRYQQQIKDLQTALEEEQRARDDAREQLGISERRANALQNELEESRTLLEQADRARRQAEQELSDAHEQLNELSAQSASLSAAKRKLESELQTLHSDLDELLNEAKNSEEKAKKAMVDAARLADELRAEQEHAQTQEKLRKALEQQIKELQVRLDEAEANALKGGKKAIQKLEQRVRELENELDGEQRRHADAQKNLRKSERRIKELSFQAEEDRKNHERMQDLVDKLQQKIKTYKRQIEEAEEIAALNLAKFRKAQQELEEAEERADLAEQAISKFRGKGRAGSTARGVSPAPQRSRPGFDGFGTFPPRFDLAPEEF</sequence>
<feature type="region of interest" description="Disordered" evidence="15">
    <location>
        <begin position="2142"/>
        <end position="2183"/>
    </location>
</feature>
<dbReference type="FunFam" id="1.20.5.340:FF:000036">
    <property type="entry name" value="Myosin heavy chain"/>
    <property type="match status" value="1"/>
</dbReference>
<dbReference type="GO" id="GO:0000146">
    <property type="term" value="F:microfilament motor activity"/>
    <property type="evidence" value="ECO:0007669"/>
    <property type="project" value="TreeGrafter"/>
</dbReference>
<dbReference type="GO" id="GO:0042802">
    <property type="term" value="F:identical protein binding"/>
    <property type="evidence" value="ECO:0007669"/>
    <property type="project" value="UniProtKB-ARBA"/>
</dbReference>
<dbReference type="Pfam" id="PF02736">
    <property type="entry name" value="Myosin_N"/>
    <property type="match status" value="1"/>
</dbReference>
<keyword evidence="3" id="KW-0787">Thick filament</keyword>
<dbReference type="FunFam" id="1.20.120.720:FF:000001">
    <property type="entry name" value="Myosin heavy chain, muscle"/>
    <property type="match status" value="1"/>
</dbReference>
<dbReference type="SMART" id="SM00242">
    <property type="entry name" value="MYSc"/>
    <property type="match status" value="1"/>
</dbReference>
<comment type="similarity">
    <text evidence="2 14">Belongs to the TRAFAC class myosin-kinesin ATPase superfamily. Myosin family.</text>
</comment>
<dbReference type="FunFam" id="3.40.850.10:FF:000024">
    <property type="entry name" value="Myosin heavy chain, isoform J"/>
    <property type="match status" value="1"/>
</dbReference>
<dbReference type="FunFam" id="1.20.5.370:FF:000010">
    <property type="entry name" value="Myosin heavy chain, isoform G"/>
    <property type="match status" value="1"/>
</dbReference>
<evidence type="ECO:0000256" key="3">
    <source>
        <dbReference type="ARBA" id="ARBA00022433"/>
    </source>
</evidence>
<dbReference type="InterPro" id="IPR000048">
    <property type="entry name" value="IQ_motif_EF-hand-BS"/>
</dbReference>
<comment type="subcellular location">
    <subcellularLocation>
        <location evidence="1">Cytoplasm</location>
        <location evidence="1">Myofibril</location>
    </subcellularLocation>
</comment>
<dbReference type="PROSITE" id="PS50096">
    <property type="entry name" value="IQ"/>
    <property type="match status" value="1"/>
</dbReference>
<dbReference type="GO" id="GO:0016459">
    <property type="term" value="C:myosin complex"/>
    <property type="evidence" value="ECO:0007669"/>
    <property type="project" value="UniProtKB-KW"/>
</dbReference>
<dbReference type="InterPro" id="IPR002928">
    <property type="entry name" value="Myosin_tail"/>
</dbReference>
<keyword evidence="7" id="KW-0175">Coiled coil</keyword>
<protein>
    <submittedName>
        <fullName evidence="18">(apollo) hypothetical protein</fullName>
    </submittedName>
</protein>
<dbReference type="SMART" id="SM00015">
    <property type="entry name" value="IQ"/>
    <property type="match status" value="1"/>
</dbReference>
<evidence type="ECO:0000256" key="5">
    <source>
        <dbReference type="ARBA" id="ARBA00022741"/>
    </source>
</evidence>
<dbReference type="GO" id="GO:0031672">
    <property type="term" value="C:A band"/>
    <property type="evidence" value="ECO:0007669"/>
    <property type="project" value="UniProtKB-ARBA"/>
</dbReference>
<dbReference type="FunFam" id="1.10.10.820:FF:000001">
    <property type="entry name" value="Myosin heavy chain"/>
    <property type="match status" value="1"/>
</dbReference>
<dbReference type="GO" id="GO:0016020">
    <property type="term" value="C:membrane"/>
    <property type="evidence" value="ECO:0007669"/>
    <property type="project" value="TreeGrafter"/>
</dbReference>
<evidence type="ECO:0000256" key="2">
    <source>
        <dbReference type="ARBA" id="ARBA00008314"/>
    </source>
</evidence>
<keyword evidence="9 14" id="KW-0505">Motor protein</keyword>
<evidence type="ECO:0000256" key="1">
    <source>
        <dbReference type="ARBA" id="ARBA00004657"/>
    </source>
</evidence>
<dbReference type="GO" id="GO:0048513">
    <property type="term" value="P:animal organ development"/>
    <property type="evidence" value="ECO:0007669"/>
    <property type="project" value="UniProtKB-ARBA"/>
</dbReference>
<dbReference type="FunFam" id="1.20.5.370:FF:000001">
    <property type="entry name" value="Myosin heavy chain"/>
    <property type="match status" value="1"/>
</dbReference>
<evidence type="ECO:0000256" key="8">
    <source>
        <dbReference type="ARBA" id="ARBA00023123"/>
    </source>
</evidence>
<dbReference type="GO" id="GO:0040011">
    <property type="term" value="P:locomotion"/>
    <property type="evidence" value="ECO:0007669"/>
    <property type="project" value="UniProtKB-ARBA"/>
</dbReference>
<dbReference type="CDD" id="cd14909">
    <property type="entry name" value="MYSc_Myh1_insects_crustaceans"/>
    <property type="match status" value="1"/>
</dbReference>
<feature type="region of interest" description="Disordered" evidence="15">
    <location>
        <begin position="2046"/>
        <end position="2065"/>
    </location>
</feature>
<evidence type="ECO:0000256" key="7">
    <source>
        <dbReference type="ARBA" id="ARBA00023054"/>
    </source>
</evidence>
<dbReference type="OrthoDB" id="6108017at2759"/>
<dbReference type="Proteomes" id="UP000691718">
    <property type="component" value="Unassembled WGS sequence"/>
</dbReference>
<keyword evidence="10" id="KW-0514">Muscle protein</keyword>
<comment type="caution">
    <text evidence="18">The sequence shown here is derived from an EMBL/GenBank/DDBJ whole genome shotgun (WGS) entry which is preliminary data.</text>
</comment>
<keyword evidence="19" id="KW-1185">Reference proteome</keyword>
<dbReference type="PROSITE" id="PS51844">
    <property type="entry name" value="SH3_LIKE"/>
    <property type="match status" value="1"/>
</dbReference>
<dbReference type="GO" id="GO:0008307">
    <property type="term" value="F:structural constituent of muscle"/>
    <property type="evidence" value="ECO:0007669"/>
    <property type="project" value="UniProtKB-ARBA"/>
</dbReference>
<evidence type="ECO:0000259" key="17">
    <source>
        <dbReference type="PROSITE" id="PS51844"/>
    </source>
</evidence>
<feature type="binding site" evidence="14">
    <location>
        <begin position="228"/>
        <end position="235"/>
    </location>
    <ligand>
        <name>ATP</name>
        <dbReference type="ChEBI" id="CHEBI:30616"/>
    </ligand>
</feature>
<evidence type="ECO:0000256" key="6">
    <source>
        <dbReference type="ARBA" id="ARBA00022840"/>
    </source>
</evidence>
<keyword evidence="11 14" id="KW-0009">Actin-binding</keyword>
<dbReference type="FunFam" id="1.20.5.340:FF:000019">
    <property type="entry name" value="Myosin heavy chain, isoform G"/>
    <property type="match status" value="1"/>
</dbReference>
<dbReference type="GO" id="GO:0007424">
    <property type="term" value="P:open tracheal system development"/>
    <property type="evidence" value="ECO:0007669"/>
    <property type="project" value="UniProtKB-ARBA"/>
</dbReference>
<dbReference type="Pfam" id="PF01576">
    <property type="entry name" value="Myosin_tail_1"/>
    <property type="match status" value="1"/>
</dbReference>
<dbReference type="FunFam" id="1.20.5.370:FF:000009">
    <property type="entry name" value="Myosin heavy chain, isoform G"/>
    <property type="match status" value="1"/>
</dbReference>
<dbReference type="PANTHER" id="PTHR13140">
    <property type="entry name" value="MYOSIN"/>
    <property type="match status" value="1"/>
</dbReference>
<dbReference type="GO" id="GO:0031033">
    <property type="term" value="P:myosin filament organization"/>
    <property type="evidence" value="ECO:0007669"/>
    <property type="project" value="UniProtKB-ARBA"/>
</dbReference>
<dbReference type="FunFam" id="1.20.5.370:FF:000005">
    <property type="entry name" value="Myosin heavy chain, isoform I"/>
    <property type="match status" value="1"/>
</dbReference>